<proteinExistence type="predicted"/>
<sequence length="59" mass="6969">MKNQYSLQDNYIRCINLTEHRLWFLKSYIGRCTEFPFLSFSMHSNICSVSKASAATRIF</sequence>
<dbReference type="Proteomes" id="UP000215914">
    <property type="component" value="Unassembled WGS sequence"/>
</dbReference>
<accession>A0A9K3ECJ2</accession>
<keyword evidence="2" id="KW-1185">Reference proteome</keyword>
<evidence type="ECO:0000313" key="1">
    <source>
        <dbReference type="EMBL" id="KAF5770001.1"/>
    </source>
</evidence>
<comment type="caution">
    <text evidence="1">The sequence shown here is derived from an EMBL/GenBank/DDBJ whole genome shotgun (WGS) entry which is preliminary data.</text>
</comment>
<name>A0A9K3ECJ2_HELAN</name>
<reference evidence="1" key="2">
    <citation type="submission" date="2020-06" db="EMBL/GenBank/DDBJ databases">
        <title>Helianthus annuus Genome sequencing and assembly Release 2.</title>
        <authorList>
            <person name="Gouzy J."/>
            <person name="Langlade N."/>
            <person name="Munos S."/>
        </authorList>
    </citation>
    <scope>NUCLEOTIDE SEQUENCE</scope>
    <source>
        <tissue evidence="1">Leaves</tissue>
    </source>
</reference>
<dbReference type="EMBL" id="MNCJ02000329">
    <property type="protein sequence ID" value="KAF5770001.1"/>
    <property type="molecule type" value="Genomic_DNA"/>
</dbReference>
<gene>
    <name evidence="1" type="ORF">HanXRQr2_Chr14g0654661</name>
</gene>
<protein>
    <submittedName>
        <fullName evidence="1">Uncharacterized protein</fullName>
    </submittedName>
</protein>
<organism evidence="1 2">
    <name type="scientific">Helianthus annuus</name>
    <name type="common">Common sunflower</name>
    <dbReference type="NCBI Taxonomy" id="4232"/>
    <lineage>
        <taxon>Eukaryota</taxon>
        <taxon>Viridiplantae</taxon>
        <taxon>Streptophyta</taxon>
        <taxon>Embryophyta</taxon>
        <taxon>Tracheophyta</taxon>
        <taxon>Spermatophyta</taxon>
        <taxon>Magnoliopsida</taxon>
        <taxon>eudicotyledons</taxon>
        <taxon>Gunneridae</taxon>
        <taxon>Pentapetalae</taxon>
        <taxon>asterids</taxon>
        <taxon>campanulids</taxon>
        <taxon>Asterales</taxon>
        <taxon>Asteraceae</taxon>
        <taxon>Asteroideae</taxon>
        <taxon>Heliantheae alliance</taxon>
        <taxon>Heliantheae</taxon>
        <taxon>Helianthus</taxon>
    </lineage>
</organism>
<evidence type="ECO:0000313" key="2">
    <source>
        <dbReference type="Proteomes" id="UP000215914"/>
    </source>
</evidence>
<dbReference type="AlphaFoldDB" id="A0A9K3ECJ2"/>
<reference evidence="1" key="1">
    <citation type="journal article" date="2017" name="Nature">
        <title>The sunflower genome provides insights into oil metabolism, flowering and Asterid evolution.</title>
        <authorList>
            <person name="Badouin H."/>
            <person name="Gouzy J."/>
            <person name="Grassa C.J."/>
            <person name="Murat F."/>
            <person name="Staton S.E."/>
            <person name="Cottret L."/>
            <person name="Lelandais-Briere C."/>
            <person name="Owens G.L."/>
            <person name="Carrere S."/>
            <person name="Mayjonade B."/>
            <person name="Legrand L."/>
            <person name="Gill N."/>
            <person name="Kane N.C."/>
            <person name="Bowers J.E."/>
            <person name="Hubner S."/>
            <person name="Bellec A."/>
            <person name="Berard A."/>
            <person name="Berges H."/>
            <person name="Blanchet N."/>
            <person name="Boniface M.C."/>
            <person name="Brunel D."/>
            <person name="Catrice O."/>
            <person name="Chaidir N."/>
            <person name="Claudel C."/>
            <person name="Donnadieu C."/>
            <person name="Faraut T."/>
            <person name="Fievet G."/>
            <person name="Helmstetter N."/>
            <person name="King M."/>
            <person name="Knapp S.J."/>
            <person name="Lai Z."/>
            <person name="Le Paslier M.C."/>
            <person name="Lippi Y."/>
            <person name="Lorenzon L."/>
            <person name="Mandel J.R."/>
            <person name="Marage G."/>
            <person name="Marchand G."/>
            <person name="Marquand E."/>
            <person name="Bret-Mestries E."/>
            <person name="Morien E."/>
            <person name="Nambeesan S."/>
            <person name="Nguyen T."/>
            <person name="Pegot-Espagnet P."/>
            <person name="Pouilly N."/>
            <person name="Raftis F."/>
            <person name="Sallet E."/>
            <person name="Schiex T."/>
            <person name="Thomas J."/>
            <person name="Vandecasteele C."/>
            <person name="Vares D."/>
            <person name="Vear F."/>
            <person name="Vautrin S."/>
            <person name="Crespi M."/>
            <person name="Mangin B."/>
            <person name="Burke J.M."/>
            <person name="Salse J."/>
            <person name="Munos S."/>
            <person name="Vincourt P."/>
            <person name="Rieseberg L.H."/>
            <person name="Langlade N.B."/>
        </authorList>
    </citation>
    <scope>NUCLEOTIDE SEQUENCE</scope>
    <source>
        <tissue evidence="1">Leaves</tissue>
    </source>
</reference>
<dbReference type="Gramene" id="mRNA:HanXRQr2_Chr14g0654661">
    <property type="protein sequence ID" value="mRNA:HanXRQr2_Chr14g0654661"/>
    <property type="gene ID" value="HanXRQr2_Chr14g0654661"/>
</dbReference>